<keyword evidence="3" id="KW-1185">Reference proteome</keyword>
<reference evidence="2 3" key="1">
    <citation type="journal article" date="2019" name="Int. J. Syst. Evol. Microbiol.">
        <title>The Global Catalogue of Microorganisms (GCM) 10K type strain sequencing project: providing services to taxonomists for standard genome sequencing and annotation.</title>
        <authorList>
            <consortium name="The Broad Institute Genomics Platform"/>
            <consortium name="The Broad Institute Genome Sequencing Center for Infectious Disease"/>
            <person name="Wu L."/>
            <person name="Ma J."/>
        </authorList>
    </citation>
    <scope>NUCLEOTIDE SEQUENCE [LARGE SCALE GENOMIC DNA]</scope>
    <source>
        <strain evidence="2 3">JCM 14330</strain>
    </source>
</reference>
<dbReference type="EMBL" id="BAAAEN010000045">
    <property type="protein sequence ID" value="GAA0533534.1"/>
    <property type="molecule type" value="Genomic_DNA"/>
</dbReference>
<sequence length="258" mass="28010">MTSSGLSWQLAGAADGPAVVLLHPIATNRSLWDPLLPVWTRHFRLICVDLPGHGHSPLRQDWRLDDAAHDLARILDQAGAASAAIVGTSLGGMVAQAFALAYPARCSALVLAHCGAYTAPSVARVWEQRLAALRTDGFDAHVEATLGRWFTRDFLLGSPLTADWLRALMHRTPIQGYVDAVGAIQWLDHRERLRELARPTLVVAGRNDSAIPPEIAAELAGAIRGATLELCDAAHMACVEQPTWFTETVGRFVLRHGR</sequence>
<dbReference type="Proteomes" id="UP001501706">
    <property type="component" value="Unassembled WGS sequence"/>
</dbReference>
<feature type="domain" description="AB hydrolase-1" evidence="1">
    <location>
        <begin position="17"/>
        <end position="241"/>
    </location>
</feature>
<organism evidence="2 3">
    <name type="scientific">Pigmentiphaga daeguensis</name>
    <dbReference type="NCBI Taxonomy" id="414049"/>
    <lineage>
        <taxon>Bacteria</taxon>
        <taxon>Pseudomonadati</taxon>
        <taxon>Pseudomonadota</taxon>
        <taxon>Betaproteobacteria</taxon>
        <taxon>Burkholderiales</taxon>
        <taxon>Alcaligenaceae</taxon>
        <taxon>Pigmentiphaga</taxon>
    </lineage>
</organism>
<evidence type="ECO:0000313" key="3">
    <source>
        <dbReference type="Proteomes" id="UP001501706"/>
    </source>
</evidence>
<dbReference type="Gene3D" id="3.40.50.1820">
    <property type="entry name" value="alpha/beta hydrolase"/>
    <property type="match status" value="1"/>
</dbReference>
<comment type="caution">
    <text evidence="2">The sequence shown here is derived from an EMBL/GenBank/DDBJ whole genome shotgun (WGS) entry which is preliminary data.</text>
</comment>
<dbReference type="PRINTS" id="PR00111">
    <property type="entry name" value="ABHYDROLASE"/>
</dbReference>
<evidence type="ECO:0000313" key="2">
    <source>
        <dbReference type="EMBL" id="GAA0533534.1"/>
    </source>
</evidence>
<dbReference type="InterPro" id="IPR050266">
    <property type="entry name" value="AB_hydrolase_sf"/>
</dbReference>
<dbReference type="InterPro" id="IPR000073">
    <property type="entry name" value="AB_hydrolase_1"/>
</dbReference>
<dbReference type="Pfam" id="PF00561">
    <property type="entry name" value="Abhydrolase_1"/>
    <property type="match status" value="1"/>
</dbReference>
<dbReference type="InterPro" id="IPR029058">
    <property type="entry name" value="AB_hydrolase_fold"/>
</dbReference>
<accession>A0ABN1D3S9</accession>
<gene>
    <name evidence="2" type="primary">pcaD_2</name>
    <name evidence="2" type="ORF">GCM10009097_58470</name>
</gene>
<evidence type="ECO:0000259" key="1">
    <source>
        <dbReference type="Pfam" id="PF00561"/>
    </source>
</evidence>
<proteinExistence type="predicted"/>
<dbReference type="RefSeq" id="WP_343928803.1">
    <property type="nucleotide sequence ID" value="NZ_BAAAEN010000045.1"/>
</dbReference>
<name>A0ABN1D3S9_9BURK</name>
<protein>
    <submittedName>
        <fullName evidence="2">3-oxoadipate enol-lactonase</fullName>
    </submittedName>
</protein>
<dbReference type="PANTHER" id="PTHR43798">
    <property type="entry name" value="MONOACYLGLYCEROL LIPASE"/>
    <property type="match status" value="1"/>
</dbReference>
<dbReference type="SUPFAM" id="SSF53474">
    <property type="entry name" value="alpha/beta-Hydrolases"/>
    <property type="match status" value="1"/>
</dbReference>